<protein>
    <submittedName>
        <fullName evidence="1">Uncharacterized protein</fullName>
    </submittedName>
</protein>
<name>A0AAI9TBF9_PENTH</name>
<reference evidence="1" key="2">
    <citation type="journal article" date="2016" name="Fungal Biol.">
        <title>Ochratoxin A production by Penicillium thymicola.</title>
        <authorList>
            <person name="Nguyen H.D.T."/>
            <person name="McMullin D.R."/>
            <person name="Ponomareva E."/>
            <person name="Riley R."/>
            <person name="Pomraning K.R."/>
            <person name="Baker S.E."/>
            <person name="Seifert K.A."/>
        </authorList>
    </citation>
    <scope>NUCLEOTIDE SEQUENCE</scope>
    <source>
        <strain evidence="1">DAOM 180753</strain>
    </source>
</reference>
<sequence length="78" mass="8590">MKVQQGRTKGPSTVAVMLTLTATSTLIDGRLAPSLLGRNSSHRSFPVCLSHWKDTFLFLLLSSFSTPLRVHIAHRGSR</sequence>
<comment type="caution">
    <text evidence="1">The sequence shown here is derived from an EMBL/GenBank/DDBJ whole genome shotgun (WGS) entry which is preliminary data.</text>
</comment>
<gene>
    <name evidence="1" type="ORF">VN97_g9198</name>
</gene>
<evidence type="ECO:0000313" key="1">
    <source>
        <dbReference type="EMBL" id="KAJ9484186.1"/>
    </source>
</evidence>
<dbReference type="AlphaFoldDB" id="A0AAI9TBF9"/>
<dbReference type="EMBL" id="LACB01000362">
    <property type="protein sequence ID" value="KAJ9484186.1"/>
    <property type="molecule type" value="Genomic_DNA"/>
</dbReference>
<keyword evidence="2" id="KW-1185">Reference proteome</keyword>
<reference evidence="1" key="1">
    <citation type="submission" date="2015-06" db="EMBL/GenBank/DDBJ databases">
        <authorList>
            <person name="Nguyen H."/>
        </authorList>
    </citation>
    <scope>NUCLEOTIDE SEQUENCE</scope>
    <source>
        <strain evidence="1">DAOM 180753</strain>
    </source>
</reference>
<organism evidence="1 2">
    <name type="scientific">Penicillium thymicola</name>
    <dbReference type="NCBI Taxonomy" id="293382"/>
    <lineage>
        <taxon>Eukaryota</taxon>
        <taxon>Fungi</taxon>
        <taxon>Dikarya</taxon>
        <taxon>Ascomycota</taxon>
        <taxon>Pezizomycotina</taxon>
        <taxon>Eurotiomycetes</taxon>
        <taxon>Eurotiomycetidae</taxon>
        <taxon>Eurotiales</taxon>
        <taxon>Aspergillaceae</taxon>
        <taxon>Penicillium</taxon>
    </lineage>
</organism>
<dbReference type="Proteomes" id="UP001227192">
    <property type="component" value="Unassembled WGS sequence"/>
</dbReference>
<accession>A0AAI9TBF9</accession>
<evidence type="ECO:0000313" key="2">
    <source>
        <dbReference type="Proteomes" id="UP001227192"/>
    </source>
</evidence>
<proteinExistence type="predicted"/>